<protein>
    <submittedName>
        <fullName evidence="1">Proteinrelated to nuclear pore protein</fullName>
    </submittedName>
</protein>
<evidence type="ECO:0000313" key="2">
    <source>
        <dbReference type="Proteomes" id="UP001163105"/>
    </source>
</evidence>
<sequence>MGDSHIILDRHGDIEDDWTINLPDDNPVPMKVFLNIAHANFSEVPKDLTVGDLYELVVLTHYYDSTRLLTPWVETWMSSLGSKQSTPPSDMPKLLWISWEFGRREDVTTISRQMLLEFDGNWFNDTDKLEDIQTPPYIIGLWPLPEPLDVEYSLVGLYRKLTSLIIHDIGDVKGSPSEDHRQCNPRQHLLHKVQEVMNGIPELLTDYHKNRMEEQSEGLEN</sequence>
<dbReference type="EMBL" id="JAQHRD010000002">
    <property type="protein sequence ID" value="KAJ6443985.1"/>
    <property type="molecule type" value="Genomic_DNA"/>
</dbReference>
<reference evidence="1" key="1">
    <citation type="submission" date="2023-01" db="EMBL/GenBank/DDBJ databases">
        <title>The growth and conidiation of Purpureocillium lavendulum are regulated by nitrogen source and histone H3K14 acetylation.</title>
        <authorList>
            <person name="Tang P."/>
            <person name="Han J."/>
            <person name="Zhang C."/>
            <person name="Tang P."/>
            <person name="Qi F."/>
            <person name="Zhang K."/>
            <person name="Liang L."/>
        </authorList>
    </citation>
    <scope>NUCLEOTIDE SEQUENCE</scope>
    <source>
        <strain evidence="1">YMF1.00683</strain>
    </source>
</reference>
<evidence type="ECO:0000313" key="1">
    <source>
        <dbReference type="EMBL" id="KAJ6443985.1"/>
    </source>
</evidence>
<dbReference type="AlphaFoldDB" id="A0AB34G130"/>
<organism evidence="1 2">
    <name type="scientific">Purpureocillium lavendulum</name>
    <dbReference type="NCBI Taxonomy" id="1247861"/>
    <lineage>
        <taxon>Eukaryota</taxon>
        <taxon>Fungi</taxon>
        <taxon>Dikarya</taxon>
        <taxon>Ascomycota</taxon>
        <taxon>Pezizomycotina</taxon>
        <taxon>Sordariomycetes</taxon>
        <taxon>Hypocreomycetidae</taxon>
        <taxon>Hypocreales</taxon>
        <taxon>Ophiocordycipitaceae</taxon>
        <taxon>Purpureocillium</taxon>
    </lineage>
</organism>
<keyword evidence="2" id="KW-1185">Reference proteome</keyword>
<gene>
    <name evidence="1" type="ORF">O9K51_02379</name>
</gene>
<name>A0AB34G130_9HYPO</name>
<proteinExistence type="predicted"/>
<accession>A0AB34G130</accession>
<comment type="caution">
    <text evidence="1">The sequence shown here is derived from an EMBL/GenBank/DDBJ whole genome shotgun (WGS) entry which is preliminary data.</text>
</comment>
<dbReference type="Proteomes" id="UP001163105">
    <property type="component" value="Unassembled WGS sequence"/>
</dbReference>